<feature type="transmembrane region" description="Helical" evidence="2">
    <location>
        <begin position="383"/>
        <end position="405"/>
    </location>
</feature>
<feature type="transmembrane region" description="Helical" evidence="2">
    <location>
        <begin position="151"/>
        <end position="173"/>
    </location>
</feature>
<feature type="region of interest" description="Disordered" evidence="1">
    <location>
        <begin position="430"/>
        <end position="606"/>
    </location>
</feature>
<dbReference type="GO" id="GO:0016020">
    <property type="term" value="C:membrane"/>
    <property type="evidence" value="ECO:0007669"/>
    <property type="project" value="TreeGrafter"/>
</dbReference>
<feature type="transmembrane region" description="Helical" evidence="2">
    <location>
        <begin position="323"/>
        <end position="346"/>
    </location>
</feature>
<organism evidence="3 4">
    <name type="scientific">Elysia crispata</name>
    <name type="common">lettuce slug</name>
    <dbReference type="NCBI Taxonomy" id="231223"/>
    <lineage>
        <taxon>Eukaryota</taxon>
        <taxon>Metazoa</taxon>
        <taxon>Spiralia</taxon>
        <taxon>Lophotrochozoa</taxon>
        <taxon>Mollusca</taxon>
        <taxon>Gastropoda</taxon>
        <taxon>Heterobranchia</taxon>
        <taxon>Euthyneura</taxon>
        <taxon>Panpulmonata</taxon>
        <taxon>Sacoglossa</taxon>
        <taxon>Placobranchoidea</taxon>
        <taxon>Plakobranchidae</taxon>
        <taxon>Elysia</taxon>
    </lineage>
</organism>
<name>A0AAE1B5U3_9GAST</name>
<dbReference type="Proteomes" id="UP001283361">
    <property type="component" value="Unassembled WGS sequence"/>
</dbReference>
<feature type="region of interest" description="Disordered" evidence="1">
    <location>
        <begin position="93"/>
        <end position="142"/>
    </location>
</feature>
<keyword evidence="2" id="KW-1133">Transmembrane helix</keyword>
<keyword evidence="2" id="KW-0472">Membrane</keyword>
<feature type="transmembrane region" description="Helical" evidence="2">
    <location>
        <begin position="238"/>
        <end position="258"/>
    </location>
</feature>
<dbReference type="PANTHER" id="PTHR13146">
    <property type="match status" value="1"/>
</dbReference>
<keyword evidence="2" id="KW-0812">Transmembrane</keyword>
<feature type="transmembrane region" description="Helical" evidence="2">
    <location>
        <begin position="179"/>
        <end position="199"/>
    </location>
</feature>
<accession>A0AAE1B5U3</accession>
<feature type="transmembrane region" description="Helical" evidence="2">
    <location>
        <begin position="40"/>
        <end position="62"/>
    </location>
</feature>
<feature type="compositionally biased region" description="Polar residues" evidence="1">
    <location>
        <begin position="503"/>
        <end position="514"/>
    </location>
</feature>
<sequence>MAPTFGAIFRGMAFVGVGLLKALCDRWQLETKAKGRHSIHTFNHIIVLMFMEQLFQMCLLLFYNAMDRNWLGCGIFYHGDLVHRVNPNIVLGRRPQDQTLEQPGTSINIDDDDTGQINAEEDDQEREGEEEEEEEDFLEDEEPRRKRPSRLLFLIPGWLWVFSALLVHFGLALTYGSSFIMLKGSMTLFTALLGIAFLAQQLFCHVWLGILLSCSGFAIAGLSDYLKKPTGGYEKYGVASGVLLIVMSQICIAVKLIYEEKYLRKHSIHPMKFLGGEGLFGFLMCGVLMIVFSFVSVGDYYGYLIPKTQHVEDIMDAVIQLGHSWELIVAFVGSILLHVLWNYLGIIMVRDHGALPRIMIETLVWMFYWVVCLSLHWENFYVGQVPGLCVIAVGLLFYGNILPLFSVCDPRVADINLNRMYLNREHHRYEPLDEHDGEQVQDGDDNPRHRIDENENAAGGNTDENTETVPKGAIGSQARAGAEAAESSDDEDDREVRPKEGNGASNEAYNGNSSSDEDDKGGDQRSVRFTAEVHSSCGEDDDDITRPKRELVNRGLGDSSDDNQNTDNDDDDEPLSLETPQQRHDDSSSQSSHGTNPRDDEMLLQA</sequence>
<feature type="transmembrane region" description="Helical" evidence="2">
    <location>
        <begin position="206"/>
        <end position="226"/>
    </location>
</feature>
<dbReference type="SUPFAM" id="SSF103481">
    <property type="entry name" value="Multidrug resistance efflux transporter EmrE"/>
    <property type="match status" value="1"/>
</dbReference>
<evidence type="ECO:0000256" key="2">
    <source>
        <dbReference type="SAM" id="Phobius"/>
    </source>
</evidence>
<feature type="transmembrane region" description="Helical" evidence="2">
    <location>
        <begin position="358"/>
        <end position="377"/>
    </location>
</feature>
<comment type="caution">
    <text evidence="3">The sequence shown here is derived from an EMBL/GenBank/DDBJ whole genome shotgun (WGS) entry which is preliminary data.</text>
</comment>
<keyword evidence="4" id="KW-1185">Reference proteome</keyword>
<protein>
    <submittedName>
        <fullName evidence="3">Uncharacterized protein</fullName>
    </submittedName>
</protein>
<dbReference type="EMBL" id="JAWDGP010000459">
    <property type="protein sequence ID" value="KAK3800424.1"/>
    <property type="molecule type" value="Genomic_DNA"/>
</dbReference>
<dbReference type="AlphaFoldDB" id="A0AAE1B5U3"/>
<dbReference type="PANTHER" id="PTHR13146:SF0">
    <property type="entry name" value="SOLUTE CARRIER FAMILY 35 MEMBER F6"/>
    <property type="match status" value="1"/>
</dbReference>
<feature type="compositionally biased region" description="Acidic residues" evidence="1">
    <location>
        <begin position="109"/>
        <end position="141"/>
    </location>
</feature>
<proteinExistence type="predicted"/>
<feature type="compositionally biased region" description="Polar residues" evidence="1">
    <location>
        <begin position="97"/>
        <end position="108"/>
    </location>
</feature>
<feature type="transmembrane region" description="Helical" evidence="2">
    <location>
        <begin position="279"/>
        <end position="303"/>
    </location>
</feature>
<evidence type="ECO:0000313" key="3">
    <source>
        <dbReference type="EMBL" id="KAK3800424.1"/>
    </source>
</evidence>
<dbReference type="InterPro" id="IPR037185">
    <property type="entry name" value="EmrE-like"/>
</dbReference>
<gene>
    <name evidence="3" type="ORF">RRG08_052807</name>
</gene>
<reference evidence="3" key="1">
    <citation type="journal article" date="2023" name="G3 (Bethesda)">
        <title>A reference genome for the long-term kleptoplast-retaining sea slug Elysia crispata morphotype clarki.</title>
        <authorList>
            <person name="Eastman K.E."/>
            <person name="Pendleton A.L."/>
            <person name="Shaikh M.A."/>
            <person name="Suttiyut T."/>
            <person name="Ogas R."/>
            <person name="Tomko P."/>
            <person name="Gavelis G."/>
            <person name="Widhalm J.R."/>
            <person name="Wisecaver J.H."/>
        </authorList>
    </citation>
    <scope>NUCLEOTIDE SEQUENCE</scope>
    <source>
        <strain evidence="3">ECLA1</strain>
    </source>
</reference>
<evidence type="ECO:0000256" key="1">
    <source>
        <dbReference type="SAM" id="MobiDB-lite"/>
    </source>
</evidence>
<evidence type="ECO:0000313" key="4">
    <source>
        <dbReference type="Proteomes" id="UP001283361"/>
    </source>
</evidence>
<feature type="compositionally biased region" description="Basic and acidic residues" evidence="1">
    <location>
        <begin position="596"/>
        <end position="606"/>
    </location>
</feature>